<evidence type="ECO:0000313" key="1">
    <source>
        <dbReference type="EMBL" id="HJC34731.1"/>
    </source>
</evidence>
<dbReference type="AlphaFoldDB" id="A0A9D2NLQ7"/>
<reference evidence="1" key="2">
    <citation type="submission" date="2021-04" db="EMBL/GenBank/DDBJ databases">
        <authorList>
            <person name="Gilroy R."/>
        </authorList>
    </citation>
    <scope>NUCLEOTIDE SEQUENCE</scope>
    <source>
        <strain evidence="1">ChiW19-954</strain>
    </source>
</reference>
<protein>
    <submittedName>
        <fullName evidence="1">Uncharacterized protein</fullName>
    </submittedName>
</protein>
<proteinExistence type="predicted"/>
<reference evidence="1" key="1">
    <citation type="journal article" date="2021" name="PeerJ">
        <title>Extensive microbial diversity within the chicken gut microbiome revealed by metagenomics and culture.</title>
        <authorList>
            <person name="Gilroy R."/>
            <person name="Ravi A."/>
            <person name="Getino M."/>
            <person name="Pursley I."/>
            <person name="Horton D.L."/>
            <person name="Alikhan N.F."/>
            <person name="Baker D."/>
            <person name="Gharbi K."/>
            <person name="Hall N."/>
            <person name="Watson M."/>
            <person name="Adriaenssens E.M."/>
            <person name="Foster-Nyarko E."/>
            <person name="Jarju S."/>
            <person name="Secka A."/>
            <person name="Antonio M."/>
            <person name="Oren A."/>
            <person name="Chaudhuri R.R."/>
            <person name="La Ragione R."/>
            <person name="Hildebrand F."/>
            <person name="Pallen M.J."/>
        </authorList>
    </citation>
    <scope>NUCLEOTIDE SEQUENCE</scope>
    <source>
        <strain evidence="1">ChiW19-954</strain>
    </source>
</reference>
<accession>A0A9D2NLQ7</accession>
<sequence length="54" mass="6222">MSLEYYYRLVNSGIGKKVKEVLNGLIPGLIPEPVPVRVPVRQPERKSRDFRNGR</sequence>
<dbReference type="EMBL" id="DWWO01000110">
    <property type="protein sequence ID" value="HJC34731.1"/>
    <property type="molecule type" value="Genomic_DNA"/>
</dbReference>
<gene>
    <name evidence="1" type="ORF">H9758_09100</name>
</gene>
<comment type="caution">
    <text evidence="1">The sequence shown here is derived from an EMBL/GenBank/DDBJ whole genome shotgun (WGS) entry which is preliminary data.</text>
</comment>
<evidence type="ECO:0000313" key="2">
    <source>
        <dbReference type="Proteomes" id="UP000823890"/>
    </source>
</evidence>
<organism evidence="1 2">
    <name type="scientific">Candidatus Mediterraneibacter faecipullorum</name>
    <dbReference type="NCBI Taxonomy" id="2838670"/>
    <lineage>
        <taxon>Bacteria</taxon>
        <taxon>Bacillati</taxon>
        <taxon>Bacillota</taxon>
        <taxon>Clostridia</taxon>
        <taxon>Lachnospirales</taxon>
        <taxon>Lachnospiraceae</taxon>
        <taxon>Mediterraneibacter</taxon>
    </lineage>
</organism>
<dbReference type="Proteomes" id="UP000823890">
    <property type="component" value="Unassembled WGS sequence"/>
</dbReference>
<name>A0A9D2NLQ7_9FIRM</name>